<dbReference type="AlphaFoldDB" id="A0A1Y2D7A3"/>
<evidence type="ECO:0000313" key="2">
    <source>
        <dbReference type="Proteomes" id="UP000193467"/>
    </source>
</evidence>
<dbReference type="InterPro" id="IPR006616">
    <property type="entry name" value="DM9_repeat"/>
</dbReference>
<accession>A0A1Y2D7A3</accession>
<keyword evidence="2" id="KW-1185">Reference proteome</keyword>
<dbReference type="Proteomes" id="UP000193467">
    <property type="component" value="Unassembled WGS sequence"/>
</dbReference>
<comment type="caution">
    <text evidence="1">The sequence shown here is derived from an EMBL/GenBank/DDBJ whole genome shotgun (WGS) entry which is preliminary data.</text>
</comment>
<sequence>MSAPPPAYQSAVPAAGIRVPTSTTSSFPQGQLGPAPFNDLDGSPVYVCSALLESGERGVHPGKAVRGQCMISYGGAEVAHVGRYDILPITEAMEWVPTSRGQIPKGRRPVEGGFEETGAHLFHALVHIDGVHVPAKTGEHLGGANAPWGGAEVVHTENYEILCWR</sequence>
<protein>
    <submittedName>
        <fullName evidence="1">Uncharacterized protein</fullName>
    </submittedName>
</protein>
<name>A0A1Y2D7A3_9BASI</name>
<gene>
    <name evidence="1" type="ORF">BCR35DRAFT_322725</name>
</gene>
<dbReference type="EMBL" id="MCGR01000092">
    <property type="protein sequence ID" value="ORY55161.1"/>
    <property type="molecule type" value="Genomic_DNA"/>
</dbReference>
<dbReference type="PANTHER" id="PTHR31649">
    <property type="entry name" value="AGAP009604-PA"/>
    <property type="match status" value="1"/>
</dbReference>
<reference evidence="1 2" key="1">
    <citation type="submission" date="2016-07" db="EMBL/GenBank/DDBJ databases">
        <title>Pervasive Adenine N6-methylation of Active Genes in Fungi.</title>
        <authorList>
            <consortium name="DOE Joint Genome Institute"/>
            <person name="Mondo S.J."/>
            <person name="Dannebaum R.O."/>
            <person name="Kuo R.C."/>
            <person name="Labutti K."/>
            <person name="Haridas S."/>
            <person name="Kuo A."/>
            <person name="Salamov A."/>
            <person name="Ahrendt S.R."/>
            <person name="Lipzen A."/>
            <person name="Sullivan W."/>
            <person name="Andreopoulos W.B."/>
            <person name="Clum A."/>
            <person name="Lindquist E."/>
            <person name="Daum C."/>
            <person name="Ramamoorthy G.K."/>
            <person name="Gryganskyi A."/>
            <person name="Culley D."/>
            <person name="Magnuson J.K."/>
            <person name="James T.Y."/>
            <person name="O'Malley M.A."/>
            <person name="Stajich J.E."/>
            <person name="Spatafora J.W."/>
            <person name="Visel A."/>
            <person name="Grigoriev I.V."/>
        </authorList>
    </citation>
    <scope>NUCLEOTIDE SEQUENCE [LARGE SCALE GENOMIC DNA]</scope>
    <source>
        <strain evidence="1 2">62-1032</strain>
    </source>
</reference>
<dbReference type="PANTHER" id="PTHR31649:SF1">
    <property type="entry name" value="FARNESOIC ACID O-METHYL TRANSFERASE DOMAIN-CONTAINING PROTEIN"/>
    <property type="match status" value="1"/>
</dbReference>
<dbReference type="STRING" id="106004.A0A1Y2D7A3"/>
<evidence type="ECO:0000313" key="1">
    <source>
        <dbReference type="EMBL" id="ORY55161.1"/>
    </source>
</evidence>
<organism evidence="1 2">
    <name type="scientific">Leucosporidium creatinivorum</name>
    <dbReference type="NCBI Taxonomy" id="106004"/>
    <lineage>
        <taxon>Eukaryota</taxon>
        <taxon>Fungi</taxon>
        <taxon>Dikarya</taxon>
        <taxon>Basidiomycota</taxon>
        <taxon>Pucciniomycotina</taxon>
        <taxon>Microbotryomycetes</taxon>
        <taxon>Leucosporidiales</taxon>
        <taxon>Leucosporidium</taxon>
    </lineage>
</organism>
<dbReference type="InParanoid" id="A0A1Y2D7A3"/>
<dbReference type="OrthoDB" id="2142040at2759"/>
<dbReference type="SMART" id="SM00696">
    <property type="entry name" value="DM9"/>
    <property type="match status" value="1"/>
</dbReference>
<dbReference type="Pfam" id="PF11901">
    <property type="entry name" value="DM9"/>
    <property type="match status" value="1"/>
</dbReference>
<proteinExistence type="predicted"/>